<accession>A0A103Y922</accession>
<dbReference type="Gramene" id="KVI04766">
    <property type="protein sequence ID" value="KVI04766"/>
    <property type="gene ID" value="Ccrd_016915"/>
</dbReference>
<proteinExistence type="predicted"/>
<name>A0A103Y922_CYNCS</name>
<evidence type="ECO:0000313" key="1">
    <source>
        <dbReference type="EMBL" id="KVI04766.1"/>
    </source>
</evidence>
<dbReference type="AlphaFoldDB" id="A0A103Y922"/>
<reference evidence="1 2" key="1">
    <citation type="journal article" date="2016" name="Sci. Rep.">
        <title>The genome sequence of the outbreeding globe artichoke constructed de novo incorporating a phase-aware low-pass sequencing strategy of F1 progeny.</title>
        <authorList>
            <person name="Scaglione D."/>
            <person name="Reyes-Chin-Wo S."/>
            <person name="Acquadro A."/>
            <person name="Froenicke L."/>
            <person name="Portis E."/>
            <person name="Beitel C."/>
            <person name="Tirone M."/>
            <person name="Mauro R."/>
            <person name="Lo Monaco A."/>
            <person name="Mauromicale G."/>
            <person name="Faccioli P."/>
            <person name="Cattivelli L."/>
            <person name="Rieseberg L."/>
            <person name="Michelmore R."/>
            <person name="Lanteri S."/>
        </authorList>
    </citation>
    <scope>NUCLEOTIDE SEQUENCE [LARGE SCALE GENOMIC DNA]</scope>
    <source>
        <strain evidence="1">2C</strain>
    </source>
</reference>
<sequence>MIWFDLSYGDLRFKEQRRLTWEVHWSIIRFLELVKQMNTKDVEDEHE</sequence>
<dbReference type="EMBL" id="LEKV01001914">
    <property type="protein sequence ID" value="KVI04766.1"/>
    <property type="molecule type" value="Genomic_DNA"/>
</dbReference>
<keyword evidence="2" id="KW-1185">Reference proteome</keyword>
<evidence type="ECO:0000313" key="2">
    <source>
        <dbReference type="Proteomes" id="UP000243975"/>
    </source>
</evidence>
<gene>
    <name evidence="1" type="ORF">Ccrd_016915</name>
</gene>
<protein>
    <submittedName>
        <fullName evidence="1">Uncharacterized protein</fullName>
    </submittedName>
</protein>
<comment type="caution">
    <text evidence="1">The sequence shown here is derived from an EMBL/GenBank/DDBJ whole genome shotgun (WGS) entry which is preliminary data.</text>
</comment>
<organism evidence="1 2">
    <name type="scientific">Cynara cardunculus var. scolymus</name>
    <name type="common">Globe artichoke</name>
    <name type="synonym">Cynara scolymus</name>
    <dbReference type="NCBI Taxonomy" id="59895"/>
    <lineage>
        <taxon>Eukaryota</taxon>
        <taxon>Viridiplantae</taxon>
        <taxon>Streptophyta</taxon>
        <taxon>Embryophyta</taxon>
        <taxon>Tracheophyta</taxon>
        <taxon>Spermatophyta</taxon>
        <taxon>Magnoliopsida</taxon>
        <taxon>eudicotyledons</taxon>
        <taxon>Gunneridae</taxon>
        <taxon>Pentapetalae</taxon>
        <taxon>asterids</taxon>
        <taxon>campanulids</taxon>
        <taxon>Asterales</taxon>
        <taxon>Asteraceae</taxon>
        <taxon>Carduoideae</taxon>
        <taxon>Cardueae</taxon>
        <taxon>Carduinae</taxon>
        <taxon>Cynara</taxon>
    </lineage>
</organism>
<dbReference type="Proteomes" id="UP000243975">
    <property type="component" value="Unassembled WGS sequence"/>
</dbReference>